<name>A0A8D9BKW6_9HEMI</name>
<sequence length="100" mass="11732">MGTAGFYPLLNQTHFPLTLDFNKRLTMESCFLRKSLECTPSILFFSFPFENSFHFVFFDSRRRLQVEGHCRLQSIVGICYSVRWVDLSKVSFPDSYSLTQ</sequence>
<dbReference type="AlphaFoldDB" id="A0A8D9BKW6"/>
<protein>
    <submittedName>
        <fullName evidence="1">Uncharacterized protein</fullName>
    </submittedName>
</protein>
<accession>A0A8D9BKW6</accession>
<organism evidence="1">
    <name type="scientific">Cacopsylla melanoneura</name>
    <dbReference type="NCBI Taxonomy" id="428564"/>
    <lineage>
        <taxon>Eukaryota</taxon>
        <taxon>Metazoa</taxon>
        <taxon>Ecdysozoa</taxon>
        <taxon>Arthropoda</taxon>
        <taxon>Hexapoda</taxon>
        <taxon>Insecta</taxon>
        <taxon>Pterygota</taxon>
        <taxon>Neoptera</taxon>
        <taxon>Paraneoptera</taxon>
        <taxon>Hemiptera</taxon>
        <taxon>Sternorrhyncha</taxon>
        <taxon>Psylloidea</taxon>
        <taxon>Psyllidae</taxon>
        <taxon>Psyllinae</taxon>
        <taxon>Cacopsylla</taxon>
    </lineage>
</organism>
<proteinExistence type="predicted"/>
<evidence type="ECO:0000313" key="1">
    <source>
        <dbReference type="EMBL" id="CAG6784944.1"/>
    </source>
</evidence>
<dbReference type="EMBL" id="HBUF01640824">
    <property type="protein sequence ID" value="CAG6784944.1"/>
    <property type="molecule type" value="Transcribed_RNA"/>
</dbReference>
<reference evidence="1" key="1">
    <citation type="submission" date="2021-05" db="EMBL/GenBank/DDBJ databases">
        <authorList>
            <person name="Alioto T."/>
            <person name="Alioto T."/>
            <person name="Gomez Garrido J."/>
        </authorList>
    </citation>
    <scope>NUCLEOTIDE SEQUENCE</scope>
</reference>